<gene>
    <name evidence="2" type="ORF">HS088_TW22G00664</name>
</gene>
<feature type="domain" description="Glutaredoxin" evidence="1">
    <location>
        <begin position="93"/>
        <end position="154"/>
    </location>
</feature>
<dbReference type="GO" id="GO:0005737">
    <property type="term" value="C:cytoplasm"/>
    <property type="evidence" value="ECO:0007669"/>
    <property type="project" value="TreeGrafter"/>
</dbReference>
<dbReference type="EMBL" id="JAAARO010000022">
    <property type="protein sequence ID" value="KAF5726978.1"/>
    <property type="molecule type" value="Genomic_DNA"/>
</dbReference>
<dbReference type="InParanoid" id="A0A7J7BYR9"/>
<dbReference type="Pfam" id="PF00462">
    <property type="entry name" value="Glutaredoxin"/>
    <property type="match status" value="1"/>
</dbReference>
<dbReference type="FunCoup" id="A0A7J7BYR9">
    <property type="interactions" value="538"/>
</dbReference>
<reference evidence="2 3" key="1">
    <citation type="journal article" date="2020" name="Nat. Commun.">
        <title>Genome of Tripterygium wilfordii and identification of cytochrome P450 involved in triptolide biosynthesis.</title>
        <authorList>
            <person name="Tu L."/>
            <person name="Su P."/>
            <person name="Zhang Z."/>
            <person name="Gao L."/>
            <person name="Wang J."/>
            <person name="Hu T."/>
            <person name="Zhou J."/>
            <person name="Zhang Y."/>
            <person name="Zhao Y."/>
            <person name="Liu Y."/>
            <person name="Song Y."/>
            <person name="Tong Y."/>
            <person name="Lu Y."/>
            <person name="Yang J."/>
            <person name="Xu C."/>
            <person name="Jia M."/>
            <person name="Peters R.J."/>
            <person name="Huang L."/>
            <person name="Gao W."/>
        </authorList>
    </citation>
    <scope>NUCLEOTIDE SEQUENCE [LARGE SCALE GENOMIC DNA]</scope>
    <source>
        <strain evidence="3">cv. XIE 37</strain>
        <tissue evidence="2">Leaf</tissue>
    </source>
</reference>
<evidence type="ECO:0000259" key="1">
    <source>
        <dbReference type="Pfam" id="PF00462"/>
    </source>
</evidence>
<dbReference type="PRINTS" id="PR00160">
    <property type="entry name" value="GLUTAREDOXIN"/>
</dbReference>
<dbReference type="Gene3D" id="3.40.30.10">
    <property type="entry name" value="Glutaredoxin"/>
    <property type="match status" value="1"/>
</dbReference>
<dbReference type="PANTHER" id="PTHR45694">
    <property type="entry name" value="GLUTAREDOXIN 2"/>
    <property type="match status" value="1"/>
</dbReference>
<dbReference type="AlphaFoldDB" id="A0A7J7BYR9"/>
<dbReference type="PANTHER" id="PTHR45694:SF18">
    <property type="entry name" value="GLUTAREDOXIN-1-RELATED"/>
    <property type="match status" value="1"/>
</dbReference>
<name>A0A7J7BYR9_TRIWF</name>
<dbReference type="InterPro" id="IPR036249">
    <property type="entry name" value="Thioredoxin-like_sf"/>
</dbReference>
<dbReference type="InterPro" id="IPR014025">
    <property type="entry name" value="Glutaredoxin_subgr"/>
</dbReference>
<organism evidence="2 3">
    <name type="scientific">Tripterygium wilfordii</name>
    <name type="common">Thunder God vine</name>
    <dbReference type="NCBI Taxonomy" id="458696"/>
    <lineage>
        <taxon>Eukaryota</taxon>
        <taxon>Viridiplantae</taxon>
        <taxon>Streptophyta</taxon>
        <taxon>Embryophyta</taxon>
        <taxon>Tracheophyta</taxon>
        <taxon>Spermatophyta</taxon>
        <taxon>Magnoliopsida</taxon>
        <taxon>eudicotyledons</taxon>
        <taxon>Gunneridae</taxon>
        <taxon>Pentapetalae</taxon>
        <taxon>rosids</taxon>
        <taxon>fabids</taxon>
        <taxon>Celastrales</taxon>
        <taxon>Celastraceae</taxon>
        <taxon>Tripterygium</taxon>
    </lineage>
</organism>
<evidence type="ECO:0000313" key="3">
    <source>
        <dbReference type="Proteomes" id="UP000593562"/>
    </source>
</evidence>
<dbReference type="GO" id="GO:0034599">
    <property type="term" value="P:cellular response to oxidative stress"/>
    <property type="evidence" value="ECO:0007669"/>
    <property type="project" value="TreeGrafter"/>
</dbReference>
<sequence>MKVRIMALNLSSVSLKSSRALAPLTNLSTFSNRPNNDGRSINSCLQSISTSTSFRSISSSRGYRPISVRAMSSSSFGSRLEDSVKKTIADNPVVVYSKTWCSYSSEVKSLFKKLGVEALVVELDELGPQGPQLQKILERLTGQHTVPNVFIDDSLYLTTSFKWDKRFLNISWIHVVEGANTSAVVQSLVDKTTHIDSDSKLVMFIPDMHKVCNMKWNGKSDQRDFDADTMKLHQKGELECLVSEANPQSS</sequence>
<evidence type="ECO:0000313" key="2">
    <source>
        <dbReference type="EMBL" id="KAF5726978.1"/>
    </source>
</evidence>
<dbReference type="Proteomes" id="UP000593562">
    <property type="component" value="Unassembled WGS sequence"/>
</dbReference>
<protein>
    <submittedName>
        <fullName evidence="2">Monothiol glutaredoxin-S10</fullName>
    </submittedName>
</protein>
<dbReference type="CDD" id="cd03419">
    <property type="entry name" value="GRX_GRXh_1_2_like"/>
    <property type="match status" value="1"/>
</dbReference>
<dbReference type="InterPro" id="IPR002109">
    <property type="entry name" value="Glutaredoxin"/>
</dbReference>
<proteinExistence type="predicted"/>
<dbReference type="SUPFAM" id="SSF52833">
    <property type="entry name" value="Thioredoxin-like"/>
    <property type="match status" value="1"/>
</dbReference>
<keyword evidence="3" id="KW-1185">Reference proteome</keyword>
<comment type="caution">
    <text evidence="2">The sequence shown here is derived from an EMBL/GenBank/DDBJ whole genome shotgun (WGS) entry which is preliminary data.</text>
</comment>
<dbReference type="PROSITE" id="PS51354">
    <property type="entry name" value="GLUTAREDOXIN_2"/>
    <property type="match status" value="1"/>
</dbReference>
<dbReference type="GO" id="GO:0015038">
    <property type="term" value="F:glutathione disulfide oxidoreductase activity"/>
    <property type="evidence" value="ECO:0007669"/>
    <property type="project" value="TreeGrafter"/>
</dbReference>
<accession>A0A7J7BYR9</accession>